<comment type="caution">
    <text evidence="2">The sequence shown here is derived from an EMBL/GenBank/DDBJ whole genome shotgun (WGS) entry which is preliminary data.</text>
</comment>
<evidence type="ECO:0000256" key="1">
    <source>
        <dbReference type="SAM" id="MobiDB-lite"/>
    </source>
</evidence>
<feature type="region of interest" description="Disordered" evidence="1">
    <location>
        <begin position="52"/>
        <end position="74"/>
    </location>
</feature>
<accession>A0ABY0AAE3</accession>
<gene>
    <name evidence="2" type="ORF">EJO66_09115</name>
</gene>
<evidence type="ECO:0000313" key="3">
    <source>
        <dbReference type="Proteomes" id="UP000271137"/>
    </source>
</evidence>
<dbReference type="RefSeq" id="WP_125965093.1">
    <property type="nucleotide sequence ID" value="NZ_RXFQ01000004.1"/>
</dbReference>
<reference evidence="2 3" key="1">
    <citation type="submission" date="2018-12" db="EMBL/GenBank/DDBJ databases">
        <title>The genome sequences of strain 502.</title>
        <authorList>
            <person name="Gao J."/>
            <person name="Sun J."/>
        </authorList>
    </citation>
    <scope>NUCLEOTIDE SEQUENCE [LARGE SCALE GENOMIC DNA]</scope>
    <source>
        <strain evidence="2 3">502</strain>
    </source>
</reference>
<dbReference type="Proteomes" id="UP000271137">
    <property type="component" value="Unassembled WGS sequence"/>
</dbReference>
<keyword evidence="3" id="KW-1185">Reference proteome</keyword>
<proteinExistence type="predicted"/>
<sequence>MSVSNEEIGALLRRADALKDQDGASESVRAFWRGYAKGLRDLQSGAAKKAAAKDSVAQQTASGPVLGNGGDEAA</sequence>
<evidence type="ECO:0000313" key="2">
    <source>
        <dbReference type="EMBL" id="RSZ40282.1"/>
    </source>
</evidence>
<organism evidence="2 3">
    <name type="scientific">Variovorax beijingensis</name>
    <dbReference type="NCBI Taxonomy" id="2496117"/>
    <lineage>
        <taxon>Bacteria</taxon>
        <taxon>Pseudomonadati</taxon>
        <taxon>Pseudomonadota</taxon>
        <taxon>Betaproteobacteria</taxon>
        <taxon>Burkholderiales</taxon>
        <taxon>Comamonadaceae</taxon>
        <taxon>Variovorax</taxon>
    </lineage>
</organism>
<dbReference type="EMBL" id="RXFQ01000004">
    <property type="protein sequence ID" value="RSZ40282.1"/>
    <property type="molecule type" value="Genomic_DNA"/>
</dbReference>
<name>A0ABY0AAE3_9BURK</name>
<protein>
    <submittedName>
        <fullName evidence="2">Uncharacterized protein</fullName>
    </submittedName>
</protein>